<proteinExistence type="predicted"/>
<feature type="signal peptide" evidence="1">
    <location>
        <begin position="1"/>
        <end position="30"/>
    </location>
</feature>
<evidence type="ECO:0000313" key="2">
    <source>
        <dbReference type="EMBL" id="KAE9615112.1"/>
    </source>
</evidence>
<organism evidence="2 3">
    <name type="scientific">Lupinus albus</name>
    <name type="common">White lupine</name>
    <name type="synonym">Lupinus termis</name>
    <dbReference type="NCBI Taxonomy" id="3870"/>
    <lineage>
        <taxon>Eukaryota</taxon>
        <taxon>Viridiplantae</taxon>
        <taxon>Streptophyta</taxon>
        <taxon>Embryophyta</taxon>
        <taxon>Tracheophyta</taxon>
        <taxon>Spermatophyta</taxon>
        <taxon>Magnoliopsida</taxon>
        <taxon>eudicotyledons</taxon>
        <taxon>Gunneridae</taxon>
        <taxon>Pentapetalae</taxon>
        <taxon>rosids</taxon>
        <taxon>fabids</taxon>
        <taxon>Fabales</taxon>
        <taxon>Fabaceae</taxon>
        <taxon>Papilionoideae</taxon>
        <taxon>50 kb inversion clade</taxon>
        <taxon>genistoids sensu lato</taxon>
        <taxon>core genistoids</taxon>
        <taxon>Genisteae</taxon>
        <taxon>Lupinus</taxon>
    </lineage>
</organism>
<feature type="chain" id="PRO_5025596741" evidence="1">
    <location>
        <begin position="31"/>
        <end position="64"/>
    </location>
</feature>
<dbReference type="AlphaFoldDB" id="A0A6A4QNT9"/>
<keyword evidence="3" id="KW-1185">Reference proteome</keyword>
<dbReference type="EMBL" id="WOCE01000004">
    <property type="protein sequence ID" value="KAE9615112.1"/>
    <property type="molecule type" value="Genomic_DNA"/>
</dbReference>
<comment type="caution">
    <text evidence="2">The sequence shown here is derived from an EMBL/GenBank/DDBJ whole genome shotgun (WGS) entry which is preliminary data.</text>
</comment>
<name>A0A6A4QNT9_LUPAL</name>
<evidence type="ECO:0000313" key="3">
    <source>
        <dbReference type="Proteomes" id="UP000447434"/>
    </source>
</evidence>
<protein>
    <submittedName>
        <fullName evidence="2">Uncharacterized protein</fullName>
    </submittedName>
</protein>
<dbReference type="Proteomes" id="UP000447434">
    <property type="component" value="Chromosome 4"/>
</dbReference>
<sequence length="64" mass="7422">MSFSHLNKLSSWFFLHTLVLRFSLFGESISTVVVVSHIHRESSPTEIYAFHLMQMNHSPVFLIS</sequence>
<evidence type="ECO:0000256" key="1">
    <source>
        <dbReference type="SAM" id="SignalP"/>
    </source>
</evidence>
<gene>
    <name evidence="2" type="ORF">Lalb_Chr04g0251861</name>
</gene>
<keyword evidence="1" id="KW-0732">Signal</keyword>
<accession>A0A6A4QNT9</accession>
<reference evidence="3" key="1">
    <citation type="journal article" date="2020" name="Nat. Commun.">
        <title>Genome sequence of the cluster root forming white lupin.</title>
        <authorList>
            <person name="Hufnagel B."/>
            <person name="Marques A."/>
            <person name="Soriano A."/>
            <person name="Marques L."/>
            <person name="Divol F."/>
            <person name="Doumas P."/>
            <person name="Sallet E."/>
            <person name="Mancinotti D."/>
            <person name="Carrere S."/>
            <person name="Marande W."/>
            <person name="Arribat S."/>
            <person name="Keller J."/>
            <person name="Huneau C."/>
            <person name="Blein T."/>
            <person name="Aime D."/>
            <person name="Laguerre M."/>
            <person name="Taylor J."/>
            <person name="Schubert V."/>
            <person name="Nelson M."/>
            <person name="Geu-Flores F."/>
            <person name="Crespi M."/>
            <person name="Gallardo-Guerrero K."/>
            <person name="Delaux P.-M."/>
            <person name="Salse J."/>
            <person name="Berges H."/>
            <person name="Guyot R."/>
            <person name="Gouzy J."/>
            <person name="Peret B."/>
        </authorList>
    </citation>
    <scope>NUCLEOTIDE SEQUENCE [LARGE SCALE GENOMIC DNA]</scope>
    <source>
        <strain evidence="3">cv. Amiga</strain>
    </source>
</reference>